<dbReference type="InterPro" id="IPR000014">
    <property type="entry name" value="PAS"/>
</dbReference>
<feature type="compositionally biased region" description="Basic and acidic residues" evidence="16">
    <location>
        <begin position="307"/>
        <end position="328"/>
    </location>
</feature>
<dbReference type="InterPro" id="IPR029016">
    <property type="entry name" value="GAF-like_dom_sf"/>
</dbReference>
<dbReference type="PATRIC" id="fig|1003195.11.peg.6481"/>
<comment type="function">
    <text evidence="13">Primarily acts as an independent SigF regulator that is sensitive to the osmosensory signal, mediating the cross talk of PknD with the SigF regulon. Possesses both phosphatase and kinase activities. The kinase domain functions as a classic anti-sigma factor-like kinase to phosphorylate the anti-anti-sigma factor domain at the canonical regulatory site, and the phosphatase domain antagonizes this activity.</text>
</comment>
<dbReference type="PANTHER" id="PTHR43156:SF2">
    <property type="entry name" value="STAGE II SPORULATION PROTEIN E"/>
    <property type="match status" value="1"/>
</dbReference>
<dbReference type="Pfam" id="PF13581">
    <property type="entry name" value="HATPase_c_2"/>
    <property type="match status" value="1"/>
</dbReference>
<dbReference type="SUPFAM" id="SSF81606">
    <property type="entry name" value="PP2C-like"/>
    <property type="match status" value="1"/>
</dbReference>
<dbReference type="HOGENOM" id="CLU_000445_43_2_11"/>
<evidence type="ECO:0000256" key="16">
    <source>
        <dbReference type="SAM" id="MobiDB-lite"/>
    </source>
</evidence>
<dbReference type="SUPFAM" id="SSF55785">
    <property type="entry name" value="PYP-like sensor domain (PAS domain)"/>
    <property type="match status" value="1"/>
</dbReference>
<dbReference type="GO" id="GO:0016301">
    <property type="term" value="F:kinase activity"/>
    <property type="evidence" value="ECO:0007669"/>
    <property type="project" value="UniProtKB-KW"/>
</dbReference>
<evidence type="ECO:0000256" key="9">
    <source>
        <dbReference type="ARBA" id="ARBA00022842"/>
    </source>
</evidence>
<dbReference type="eggNOG" id="COG2208">
    <property type="taxonomic scope" value="Bacteria"/>
</dbReference>
<accession>F8K0L8</accession>
<dbReference type="InterPro" id="IPR001932">
    <property type="entry name" value="PPM-type_phosphatase-like_dom"/>
</dbReference>
<evidence type="ECO:0000256" key="7">
    <source>
        <dbReference type="ARBA" id="ARBA00022801"/>
    </source>
</evidence>
<evidence type="ECO:0000256" key="13">
    <source>
        <dbReference type="ARBA" id="ARBA00056274"/>
    </source>
</evidence>
<feature type="domain" description="PAS" evidence="17">
    <location>
        <begin position="194"/>
        <end position="266"/>
    </location>
</feature>
<dbReference type="CDD" id="cd16936">
    <property type="entry name" value="HATPase_RsbW-like"/>
    <property type="match status" value="1"/>
</dbReference>
<accession>G8X3Q2</accession>
<evidence type="ECO:0000256" key="6">
    <source>
        <dbReference type="ARBA" id="ARBA00022777"/>
    </source>
</evidence>
<dbReference type="InterPro" id="IPR035965">
    <property type="entry name" value="PAS-like_dom_sf"/>
</dbReference>
<dbReference type="SUPFAM" id="SSF55874">
    <property type="entry name" value="ATPase domain of HSP90 chaperone/DNA topoisomerase II/histidine kinase"/>
    <property type="match status" value="1"/>
</dbReference>
<evidence type="ECO:0000256" key="14">
    <source>
        <dbReference type="ARBA" id="ARBA00075117"/>
    </source>
</evidence>
<feature type="region of interest" description="Disordered" evidence="16">
    <location>
        <begin position="77"/>
        <end position="119"/>
    </location>
</feature>
<dbReference type="GO" id="GO:0046872">
    <property type="term" value="F:metal ion binding"/>
    <property type="evidence" value="ECO:0007669"/>
    <property type="project" value="UniProtKB-KW"/>
</dbReference>
<dbReference type="CDD" id="cd00130">
    <property type="entry name" value="PAS"/>
    <property type="match status" value="1"/>
</dbReference>
<evidence type="ECO:0000256" key="15">
    <source>
        <dbReference type="ARBA" id="ARBA00081350"/>
    </source>
</evidence>
<evidence type="ECO:0000259" key="18">
    <source>
        <dbReference type="PROSITE" id="PS50113"/>
    </source>
</evidence>
<keyword evidence="8" id="KW-0067">ATP-binding</keyword>
<dbReference type="FunFam" id="3.60.40.10:FF:000005">
    <property type="entry name" value="Serine/threonine protein phosphatase"/>
    <property type="match status" value="1"/>
</dbReference>
<evidence type="ECO:0000256" key="12">
    <source>
        <dbReference type="ARBA" id="ARBA00047761"/>
    </source>
</evidence>
<keyword evidence="4" id="KW-0479">Metal-binding</keyword>
<dbReference type="Proteomes" id="UP000007842">
    <property type="component" value="Chromosome"/>
</dbReference>
<dbReference type="InterPro" id="IPR036890">
    <property type="entry name" value="HATPase_C_sf"/>
</dbReference>
<dbReference type="InterPro" id="IPR001610">
    <property type="entry name" value="PAC"/>
</dbReference>
<dbReference type="Pfam" id="PF13185">
    <property type="entry name" value="GAF_2"/>
    <property type="match status" value="1"/>
</dbReference>
<dbReference type="SMART" id="SM00086">
    <property type="entry name" value="PAC"/>
    <property type="match status" value="1"/>
</dbReference>
<dbReference type="SMART" id="SM00331">
    <property type="entry name" value="PP2C_SIG"/>
    <property type="match status" value="1"/>
</dbReference>
<dbReference type="InterPro" id="IPR003018">
    <property type="entry name" value="GAF"/>
</dbReference>
<dbReference type="SMART" id="SM00065">
    <property type="entry name" value="GAF"/>
    <property type="match status" value="1"/>
</dbReference>
<dbReference type="AlphaFoldDB" id="F8K0L8"/>
<dbReference type="Gene3D" id="3.60.40.10">
    <property type="entry name" value="PPM-type phosphatase domain"/>
    <property type="match status" value="1"/>
</dbReference>
<evidence type="ECO:0000256" key="10">
    <source>
        <dbReference type="ARBA" id="ARBA00022912"/>
    </source>
</evidence>
<keyword evidence="11" id="KW-0464">Manganese</keyword>
<keyword evidence="9" id="KW-0460">Magnesium</keyword>
<gene>
    <name evidence="19" type="ordered locus">SCATT_50540</name>
</gene>
<feature type="region of interest" description="Disordered" evidence="16">
    <location>
        <begin position="1"/>
        <end position="26"/>
    </location>
</feature>
<dbReference type="Gene3D" id="3.30.450.20">
    <property type="entry name" value="PAS domain"/>
    <property type="match status" value="1"/>
</dbReference>
<comment type="catalytic activity">
    <reaction evidence="12">
        <text>O-phospho-L-seryl-[protein] + H2O = L-seryl-[protein] + phosphate</text>
        <dbReference type="Rhea" id="RHEA:20629"/>
        <dbReference type="Rhea" id="RHEA-COMP:9863"/>
        <dbReference type="Rhea" id="RHEA-COMP:11604"/>
        <dbReference type="ChEBI" id="CHEBI:15377"/>
        <dbReference type="ChEBI" id="CHEBI:29999"/>
        <dbReference type="ChEBI" id="CHEBI:43474"/>
        <dbReference type="ChEBI" id="CHEBI:83421"/>
        <dbReference type="EC" id="3.1.3.16"/>
    </reaction>
</comment>
<dbReference type="InterPro" id="IPR052016">
    <property type="entry name" value="Bact_Sigma-Reg"/>
</dbReference>
<keyword evidence="7" id="KW-0378">Hydrolase</keyword>
<evidence type="ECO:0000256" key="5">
    <source>
        <dbReference type="ARBA" id="ARBA00022741"/>
    </source>
</evidence>
<reference evidence="20" key="1">
    <citation type="submission" date="2011-12" db="EMBL/GenBank/DDBJ databases">
        <title>Complete genome sequence of Streptomyces cattleya strain DSM 46488.</title>
        <authorList>
            <person name="Ou H.-Y."/>
            <person name="Li P."/>
            <person name="Zhao C."/>
            <person name="O'Hagan D."/>
            <person name="Deng Z."/>
        </authorList>
    </citation>
    <scope>NUCLEOTIDE SEQUENCE [LARGE SCALE GENOMIC DNA]</scope>
    <source>
        <strain evidence="20">ATCC 35852 / DSM 46488 / JCM 4925 / NBRC 14057 / NRRL 8057</strain>
    </source>
</reference>
<feature type="region of interest" description="Disordered" evidence="16">
    <location>
        <begin position="297"/>
        <end position="328"/>
    </location>
</feature>
<name>F8K0L8_STREN</name>
<evidence type="ECO:0000256" key="2">
    <source>
        <dbReference type="ARBA" id="ARBA00022553"/>
    </source>
</evidence>
<proteinExistence type="predicted"/>
<keyword evidence="6" id="KW-0418">Kinase</keyword>
<dbReference type="RefSeq" id="WP_014145762.1">
    <property type="nucleotide sequence ID" value="NC_016111.1"/>
</dbReference>
<evidence type="ECO:0000256" key="3">
    <source>
        <dbReference type="ARBA" id="ARBA00022679"/>
    </source>
</evidence>
<keyword evidence="2" id="KW-0597">Phosphoprotein</keyword>
<keyword evidence="10" id="KW-0904">Protein phosphatase</keyword>
<evidence type="ECO:0000256" key="11">
    <source>
        <dbReference type="ARBA" id="ARBA00023211"/>
    </source>
</evidence>
<dbReference type="SUPFAM" id="SSF55781">
    <property type="entry name" value="GAF domain-like"/>
    <property type="match status" value="2"/>
</dbReference>
<sequence length="878" mass="94031">MAAQTDAEAGPARGPTGRRRGARSSCARRAGALARLLTSPDLATLVTEAMSAGLTDAGATGAVLYLTADDATLRPAAGTGAGARATAEPEPLPADAPHPAATAVRTRHPAHAQDPARSSSVAFPLLTDGRCLGALLIVRPTTAPPDQDGTAAIEAVAAVCAHRIDRLLAPEPLPAPSVGPALDLALRRVAGATRAARLELAMSSADIGAFDWDMTTGSVLWDERLCRLFGLDPKEFDERIETFFEAVHPADRPRVERAVADSRRTGEFAVDYRIVRPDGVLRWLTAKGHVLDDREGRSTRMVGVAQDRTDERERQRRERERQRRERERREFVLTTTRAFTAGSTTRDVVDTMTGIVLPALGASALALHVEQHGRLRLAGARGYSADGMRRLGEIGRLDATTPLTAALASGRPLFITSRRRYLAAFPGTGALPEPRHHAWAVLPLTAGHAVVGTCVISYDAPRHFTEDDEAQATALSGILAQSLARARLSDERRRQMTELQRMMLPRSLPDLPGLAVAVRYLPGTAGLDVGGDWYDILPLADGRVGVVIGDVQGHSVQAAAVMGQVRTALRAYAAEGHDPATVMSRTNTMLCALDTELFATAAYVEIDGEADRARVVRAGHPYPVRIQAGGAVDEVQAAGGLPLGCEARQEYPVHEVELPPGAGLLLYTDGLVERRSVSYDASVEQLLRVLAGWSGTGSPDDPRQELELLADHVTAAAASMAERDDVAVLLVRRHHPGGCPRPAAGRRADWRIAPGDLRGAHRARHALDRELAHWGLSAVGPDAALLTGELLANAVQHTEGPVELCARHTPGTLRVDVLDHSHHRPLPPRPAVGSASLLGRGLRVVDAVADRWGWEPRGERKSVWFELGTGERREAGRP</sequence>
<feature type="compositionally biased region" description="Low complexity" evidence="16">
    <location>
        <begin position="77"/>
        <end position="89"/>
    </location>
</feature>
<organism evidence="19 20">
    <name type="scientific">Streptantibioticus cattleyicolor (strain ATCC 35852 / DSM 46488 / JCM 4925 / NBRC 14057 / NRRL 8057)</name>
    <name type="common">Streptomyces cattleya</name>
    <dbReference type="NCBI Taxonomy" id="1003195"/>
    <lineage>
        <taxon>Bacteria</taxon>
        <taxon>Bacillati</taxon>
        <taxon>Actinomycetota</taxon>
        <taxon>Actinomycetes</taxon>
        <taxon>Kitasatosporales</taxon>
        <taxon>Streptomycetaceae</taxon>
        <taxon>Streptantibioticus</taxon>
    </lineage>
</organism>
<dbReference type="STRING" id="1003195.SCATT_50540"/>
<dbReference type="KEGG" id="scy:SCATT_50540"/>
<evidence type="ECO:0000313" key="19">
    <source>
        <dbReference type="EMBL" id="AEW97425.1"/>
    </source>
</evidence>
<dbReference type="Pfam" id="PF07228">
    <property type="entry name" value="SpoIIE"/>
    <property type="match status" value="1"/>
</dbReference>
<protein>
    <recommendedName>
        <fullName evidence="1">protein-serine/threonine phosphatase</fullName>
        <ecNumber evidence="1">3.1.3.16</ecNumber>
    </recommendedName>
    <alternativeName>
        <fullName evidence="15">Protein-serine/threonine phosphatase</fullName>
    </alternativeName>
    <alternativeName>
        <fullName evidence="14">Serine/threonine-protein kinase</fullName>
    </alternativeName>
</protein>
<dbReference type="EC" id="3.1.3.16" evidence="1"/>
<dbReference type="Gene3D" id="3.30.565.10">
    <property type="entry name" value="Histidine kinase-like ATPase, C-terminal domain"/>
    <property type="match status" value="1"/>
</dbReference>
<evidence type="ECO:0000259" key="17">
    <source>
        <dbReference type="PROSITE" id="PS50112"/>
    </source>
</evidence>
<evidence type="ECO:0000256" key="1">
    <source>
        <dbReference type="ARBA" id="ARBA00013081"/>
    </source>
</evidence>
<dbReference type="PANTHER" id="PTHR43156">
    <property type="entry name" value="STAGE II SPORULATION PROTEIN E-RELATED"/>
    <property type="match status" value="1"/>
</dbReference>
<dbReference type="PROSITE" id="PS50113">
    <property type="entry name" value="PAC"/>
    <property type="match status" value="1"/>
</dbReference>
<dbReference type="Gene3D" id="3.30.450.40">
    <property type="match status" value="2"/>
</dbReference>
<dbReference type="PROSITE" id="PS50112">
    <property type="entry name" value="PAS"/>
    <property type="match status" value="1"/>
</dbReference>
<dbReference type="InterPro" id="IPR013655">
    <property type="entry name" value="PAS_fold_3"/>
</dbReference>
<dbReference type="InterPro" id="IPR003594">
    <property type="entry name" value="HATPase_dom"/>
</dbReference>
<dbReference type="InterPro" id="IPR036457">
    <property type="entry name" value="PPM-type-like_dom_sf"/>
</dbReference>
<keyword evidence="5" id="KW-0547">Nucleotide-binding</keyword>
<dbReference type="InterPro" id="IPR000700">
    <property type="entry name" value="PAS-assoc_C"/>
</dbReference>
<feature type="domain" description="PAC" evidence="18">
    <location>
        <begin position="268"/>
        <end position="320"/>
    </location>
</feature>
<dbReference type="GO" id="GO:0005524">
    <property type="term" value="F:ATP binding"/>
    <property type="evidence" value="ECO:0007669"/>
    <property type="project" value="UniProtKB-KW"/>
</dbReference>
<dbReference type="OrthoDB" id="118142at2"/>
<dbReference type="GO" id="GO:0004722">
    <property type="term" value="F:protein serine/threonine phosphatase activity"/>
    <property type="evidence" value="ECO:0007669"/>
    <property type="project" value="UniProtKB-EC"/>
</dbReference>
<keyword evidence="20" id="KW-1185">Reference proteome</keyword>
<dbReference type="Pfam" id="PF08447">
    <property type="entry name" value="PAS_3"/>
    <property type="match status" value="1"/>
</dbReference>
<dbReference type="EMBL" id="CP003219">
    <property type="protein sequence ID" value="AEW97425.1"/>
    <property type="molecule type" value="Genomic_DNA"/>
</dbReference>
<keyword evidence="3" id="KW-0808">Transferase</keyword>
<evidence type="ECO:0000256" key="8">
    <source>
        <dbReference type="ARBA" id="ARBA00022840"/>
    </source>
</evidence>
<evidence type="ECO:0000313" key="20">
    <source>
        <dbReference type="Proteomes" id="UP000007842"/>
    </source>
</evidence>
<dbReference type="NCBIfam" id="TIGR00229">
    <property type="entry name" value="sensory_box"/>
    <property type="match status" value="1"/>
</dbReference>
<dbReference type="Gene3D" id="2.10.70.100">
    <property type="match status" value="1"/>
</dbReference>
<evidence type="ECO:0000256" key="4">
    <source>
        <dbReference type="ARBA" id="ARBA00022723"/>
    </source>
</evidence>
<dbReference type="SMART" id="SM00091">
    <property type="entry name" value="PAS"/>
    <property type="match status" value="1"/>
</dbReference>
<dbReference type="KEGG" id="sct:SCAT_5059"/>